<sequence length="419" mass="46195">MSAAEEAEQERAVFEDDDEDDSDMSDDSEEDDDDGQTAQPPPQPQPDSALSSALSGDLSASTPSLDAAVPIPNSALELNPILSAPPAAHPQNGAIPVQVLPAAVPSTASFFAPVVLPVATASDSGERTSFAFDDSRRLFQRLWTDEEEIKILQGFYEFTSRRGTTFASHQYDTGPFYDEIKKQLQFEFTKNQLIEKLRRLKKKYRNCVNRMQSGGKDFAFKSAHERTIHDIARKIWSASTKRAHESDEEDLNAPNSNAMITVPINDGSMSSERRNSRSRRRMRRRMMEEAAAGIPDPTPTVGGVDVDNSIPQMQTPLAPVADIPNIIEETVKSCLSPLFKELITSFIGRPLGSGLNNGTSPLNLLPLSLGGGSFTDPGLPVDEKWKKQQILELEVYLKRLELVRDHLKLKLEELKSAGS</sequence>
<dbReference type="EMBL" id="JACMSC010000014">
    <property type="protein sequence ID" value="KAG6490157.1"/>
    <property type="molecule type" value="Genomic_DNA"/>
</dbReference>
<reference evidence="4 5" key="1">
    <citation type="submission" date="2020-08" db="EMBL/GenBank/DDBJ databases">
        <title>Plant Genome Project.</title>
        <authorList>
            <person name="Zhang R.-G."/>
        </authorList>
    </citation>
    <scope>NUCLEOTIDE SEQUENCE [LARGE SCALE GENOMIC DNA]</scope>
    <source>
        <tissue evidence="4">Rhizome</tissue>
    </source>
</reference>
<name>A0A8J5KRX1_ZINOF</name>
<evidence type="ECO:0000313" key="5">
    <source>
        <dbReference type="Proteomes" id="UP000734854"/>
    </source>
</evidence>
<dbReference type="GO" id="GO:0006355">
    <property type="term" value="P:regulation of DNA-templated transcription"/>
    <property type="evidence" value="ECO:0007669"/>
    <property type="project" value="InterPro"/>
</dbReference>
<evidence type="ECO:0000256" key="1">
    <source>
        <dbReference type="ARBA" id="ARBA00010820"/>
    </source>
</evidence>
<evidence type="ECO:0000256" key="2">
    <source>
        <dbReference type="SAM" id="MobiDB-lite"/>
    </source>
</evidence>
<keyword evidence="5" id="KW-1185">Reference proteome</keyword>
<dbReference type="AlphaFoldDB" id="A0A8J5KRX1"/>
<dbReference type="GO" id="GO:0005634">
    <property type="term" value="C:nucleus"/>
    <property type="evidence" value="ECO:0007669"/>
    <property type="project" value="TreeGrafter"/>
</dbReference>
<dbReference type="OrthoDB" id="669440at2759"/>
<protein>
    <recommendedName>
        <fullName evidence="3">Glabrous enhancer-binding protein-like DBD domain-containing protein</fullName>
    </recommendedName>
</protein>
<dbReference type="InterPro" id="IPR007592">
    <property type="entry name" value="GEBP"/>
</dbReference>
<organism evidence="4 5">
    <name type="scientific">Zingiber officinale</name>
    <name type="common">Ginger</name>
    <name type="synonym">Amomum zingiber</name>
    <dbReference type="NCBI Taxonomy" id="94328"/>
    <lineage>
        <taxon>Eukaryota</taxon>
        <taxon>Viridiplantae</taxon>
        <taxon>Streptophyta</taxon>
        <taxon>Embryophyta</taxon>
        <taxon>Tracheophyta</taxon>
        <taxon>Spermatophyta</taxon>
        <taxon>Magnoliopsida</taxon>
        <taxon>Liliopsida</taxon>
        <taxon>Zingiberales</taxon>
        <taxon>Zingiberaceae</taxon>
        <taxon>Zingiber</taxon>
    </lineage>
</organism>
<gene>
    <name evidence="4" type="ORF">ZIOFF_051442</name>
</gene>
<comment type="caution">
    <text evidence="4">The sequence shown here is derived from an EMBL/GenBank/DDBJ whole genome shotgun (WGS) entry which is preliminary data.</text>
</comment>
<evidence type="ECO:0000313" key="4">
    <source>
        <dbReference type="EMBL" id="KAG6490157.1"/>
    </source>
</evidence>
<dbReference type="PANTHER" id="PTHR31662:SF1">
    <property type="entry name" value="OS01G0249900 PROTEIN"/>
    <property type="match status" value="1"/>
</dbReference>
<comment type="similarity">
    <text evidence="1">Belongs to the GeBP family.</text>
</comment>
<feature type="compositionally biased region" description="Low complexity" evidence="2">
    <location>
        <begin position="46"/>
        <end position="61"/>
    </location>
</feature>
<evidence type="ECO:0000259" key="3">
    <source>
        <dbReference type="Pfam" id="PF04504"/>
    </source>
</evidence>
<dbReference type="Pfam" id="PF04504">
    <property type="entry name" value="GeBP-like_DBD"/>
    <property type="match status" value="1"/>
</dbReference>
<feature type="region of interest" description="Disordered" evidence="2">
    <location>
        <begin position="243"/>
        <end position="281"/>
    </location>
</feature>
<accession>A0A8J5KRX1</accession>
<dbReference type="Proteomes" id="UP000734854">
    <property type="component" value="Unassembled WGS sequence"/>
</dbReference>
<proteinExistence type="inferred from homology"/>
<feature type="domain" description="Glabrous enhancer-binding protein-like DBD" evidence="3">
    <location>
        <begin position="139"/>
        <end position="237"/>
    </location>
</feature>
<feature type="compositionally biased region" description="Acidic residues" evidence="2">
    <location>
        <begin position="15"/>
        <end position="35"/>
    </location>
</feature>
<dbReference type="PANTHER" id="PTHR31662">
    <property type="entry name" value="BNAANNG10740D PROTEIN-RELATED"/>
    <property type="match status" value="1"/>
</dbReference>
<dbReference type="InterPro" id="IPR053932">
    <property type="entry name" value="GeBP-like_DBD"/>
</dbReference>
<feature type="region of interest" description="Disordered" evidence="2">
    <location>
        <begin position="1"/>
        <end position="66"/>
    </location>
</feature>